<dbReference type="Pfam" id="PF26410">
    <property type="entry name" value="GH5_mannosidase"/>
    <property type="match status" value="1"/>
</dbReference>
<dbReference type="OrthoDB" id="406631at2759"/>
<dbReference type="PANTHER" id="PTHR31451:SF39">
    <property type="entry name" value="MANNAN ENDO-1,4-BETA-MANNOSIDASE 1"/>
    <property type="match status" value="1"/>
</dbReference>
<dbReference type="GO" id="GO:0005576">
    <property type="term" value="C:extracellular region"/>
    <property type="evidence" value="ECO:0007669"/>
    <property type="project" value="UniProtKB-SubCell"/>
</dbReference>
<comment type="similarity">
    <text evidence="3">Belongs to the glycosyl hydrolase 5 (cellulase A) family.</text>
</comment>
<evidence type="ECO:0000313" key="11">
    <source>
        <dbReference type="Proteomes" id="UP000887229"/>
    </source>
</evidence>
<accession>A0A9P7ZLX4</accession>
<dbReference type="InterPro" id="IPR045053">
    <property type="entry name" value="MAN-like"/>
</dbReference>
<evidence type="ECO:0000256" key="3">
    <source>
        <dbReference type="ARBA" id="ARBA00005641"/>
    </source>
</evidence>
<keyword evidence="6" id="KW-0732">Signal</keyword>
<keyword evidence="8" id="KW-0326">Glycosidase</keyword>
<dbReference type="Proteomes" id="UP000887229">
    <property type="component" value="Unassembled WGS sequence"/>
</dbReference>
<evidence type="ECO:0000256" key="8">
    <source>
        <dbReference type="ARBA" id="ARBA00023295"/>
    </source>
</evidence>
<evidence type="ECO:0000313" key="10">
    <source>
        <dbReference type="EMBL" id="KAG9254015.1"/>
    </source>
</evidence>
<evidence type="ECO:0000256" key="1">
    <source>
        <dbReference type="ARBA" id="ARBA00001678"/>
    </source>
</evidence>
<dbReference type="AlphaFoldDB" id="A0A9P7ZLX4"/>
<comment type="caution">
    <text evidence="10">The sequence shown here is derived from an EMBL/GenBank/DDBJ whole genome shotgun (WGS) entry which is preliminary data.</text>
</comment>
<dbReference type="InterPro" id="IPR001547">
    <property type="entry name" value="Glyco_hydro_5"/>
</dbReference>
<evidence type="ECO:0000256" key="2">
    <source>
        <dbReference type="ARBA" id="ARBA00004613"/>
    </source>
</evidence>
<dbReference type="Gene3D" id="3.20.20.80">
    <property type="entry name" value="Glycosidases"/>
    <property type="match status" value="1"/>
</dbReference>
<comment type="subcellular location">
    <subcellularLocation>
        <location evidence="2">Secreted</location>
    </subcellularLocation>
</comment>
<feature type="domain" description="Glycoside hydrolase family 5" evidence="9">
    <location>
        <begin position="72"/>
        <end position="261"/>
    </location>
</feature>
<keyword evidence="11" id="KW-1185">Reference proteome</keyword>
<dbReference type="EC" id="3.2.1.78" evidence="4"/>
<dbReference type="GO" id="GO:0016985">
    <property type="term" value="F:mannan endo-1,4-beta-mannosidase activity"/>
    <property type="evidence" value="ECO:0007669"/>
    <property type="project" value="UniProtKB-EC"/>
</dbReference>
<dbReference type="PROSITE" id="PS51257">
    <property type="entry name" value="PROKAR_LIPOPROTEIN"/>
    <property type="match status" value="1"/>
</dbReference>
<keyword evidence="7 10" id="KW-0378">Hydrolase</keyword>
<dbReference type="RefSeq" id="XP_046117939.1">
    <property type="nucleotide sequence ID" value="XM_046257420.1"/>
</dbReference>
<dbReference type="PANTHER" id="PTHR31451">
    <property type="match status" value="1"/>
</dbReference>
<dbReference type="GeneID" id="70288323"/>
<organism evidence="10 11">
    <name type="scientific">Emericellopsis atlantica</name>
    <dbReference type="NCBI Taxonomy" id="2614577"/>
    <lineage>
        <taxon>Eukaryota</taxon>
        <taxon>Fungi</taxon>
        <taxon>Dikarya</taxon>
        <taxon>Ascomycota</taxon>
        <taxon>Pezizomycotina</taxon>
        <taxon>Sordariomycetes</taxon>
        <taxon>Hypocreomycetidae</taxon>
        <taxon>Hypocreales</taxon>
        <taxon>Bionectriaceae</taxon>
        <taxon>Emericellopsis</taxon>
    </lineage>
</organism>
<evidence type="ECO:0000259" key="9">
    <source>
        <dbReference type="Pfam" id="PF26410"/>
    </source>
</evidence>
<evidence type="ECO:0000256" key="4">
    <source>
        <dbReference type="ARBA" id="ARBA00012706"/>
    </source>
</evidence>
<evidence type="ECO:0000256" key="5">
    <source>
        <dbReference type="ARBA" id="ARBA00022525"/>
    </source>
</evidence>
<sequence>MKPSQILPCLVGVASGACTQNQHVVRNGTELSLGGEPWRPVGGNAYWLGLDENIVPPPPGEPFDARTNSSYPTRGRITEAMEIIRAMGGTMLRVHTLGSNIGNPLSLLPGNRVINEKAFETMDWVVSEARRHGVRLMVPLVDHYDYYHGGKYNFLRWAGYNLTFAENPEDPLIMEFYYNQSIVTDFKWYIERLLTHVNPLTNLTYAEDPTIFAYESGNELYGDKWGDKNCPTEWVRDIGRFVKDLAPKKLYVDGTYGINADHFAVEEVDIFSDHFYGPDVARLQEGIDLVADAGRTYFAGEYDWTGGSGDDLNEFFQVLRESPIATGDAFWSLFGRNSPNCQQWVNHTDGFTLSYGNPENSPELTSQIQLVRQHLTLVSTGEDIGSDDPLPDVPCV</sequence>
<reference evidence="10" key="1">
    <citation type="journal article" date="2021" name="IMA Fungus">
        <title>Genomic characterization of three marine fungi, including Emericellopsis atlantica sp. nov. with signatures of a generalist lifestyle and marine biomass degradation.</title>
        <authorList>
            <person name="Hagestad O.C."/>
            <person name="Hou L."/>
            <person name="Andersen J.H."/>
            <person name="Hansen E.H."/>
            <person name="Altermark B."/>
            <person name="Li C."/>
            <person name="Kuhnert E."/>
            <person name="Cox R.J."/>
            <person name="Crous P.W."/>
            <person name="Spatafora J.W."/>
            <person name="Lail K."/>
            <person name="Amirebrahimi M."/>
            <person name="Lipzen A."/>
            <person name="Pangilinan J."/>
            <person name="Andreopoulos W."/>
            <person name="Hayes R.D."/>
            <person name="Ng V."/>
            <person name="Grigoriev I.V."/>
            <person name="Jackson S.A."/>
            <person name="Sutton T.D.S."/>
            <person name="Dobson A.D.W."/>
            <person name="Rama T."/>
        </authorList>
    </citation>
    <scope>NUCLEOTIDE SEQUENCE</scope>
    <source>
        <strain evidence="10">TS7</strain>
    </source>
</reference>
<comment type="catalytic activity">
    <reaction evidence="1">
        <text>Random hydrolysis of (1-&gt;4)-beta-D-mannosidic linkages in mannans, galactomannans and glucomannans.</text>
        <dbReference type="EC" id="3.2.1.78"/>
    </reaction>
</comment>
<evidence type="ECO:0000256" key="7">
    <source>
        <dbReference type="ARBA" id="ARBA00022801"/>
    </source>
</evidence>
<proteinExistence type="inferred from homology"/>
<dbReference type="EMBL" id="MU251255">
    <property type="protein sequence ID" value="KAG9254015.1"/>
    <property type="molecule type" value="Genomic_DNA"/>
</dbReference>
<dbReference type="SUPFAM" id="SSF51445">
    <property type="entry name" value="(Trans)glycosidases"/>
    <property type="match status" value="1"/>
</dbReference>
<protein>
    <recommendedName>
        <fullName evidence="4">mannan endo-1,4-beta-mannosidase</fullName>
        <ecNumber evidence="4">3.2.1.78</ecNumber>
    </recommendedName>
</protein>
<evidence type="ECO:0000256" key="6">
    <source>
        <dbReference type="ARBA" id="ARBA00022729"/>
    </source>
</evidence>
<name>A0A9P7ZLX4_9HYPO</name>
<dbReference type="InterPro" id="IPR017853">
    <property type="entry name" value="GH"/>
</dbReference>
<keyword evidence="5" id="KW-0964">Secreted</keyword>
<gene>
    <name evidence="10" type="ORF">F5Z01DRAFT_111697</name>
</gene>